<comment type="caution">
    <text evidence="1">The sequence shown here is derived from an EMBL/GenBank/DDBJ whole genome shotgun (WGS) entry which is preliminary data.</text>
</comment>
<accession>A0A0W8F178</accession>
<name>A0A0W8F178_9ZZZZ</name>
<dbReference type="AlphaFoldDB" id="A0A0W8F178"/>
<evidence type="ECO:0000313" key="1">
    <source>
        <dbReference type="EMBL" id="KUG14640.1"/>
    </source>
</evidence>
<gene>
    <name evidence="1" type="ORF">ASZ90_015712</name>
</gene>
<dbReference type="EMBL" id="LNQE01001635">
    <property type="protein sequence ID" value="KUG14640.1"/>
    <property type="molecule type" value="Genomic_DNA"/>
</dbReference>
<organism evidence="1">
    <name type="scientific">hydrocarbon metagenome</name>
    <dbReference type="NCBI Taxonomy" id="938273"/>
    <lineage>
        <taxon>unclassified sequences</taxon>
        <taxon>metagenomes</taxon>
        <taxon>ecological metagenomes</taxon>
    </lineage>
</organism>
<sequence>MEQESRSGLELAVGAALLIPGTAMPYPRISRCIAGAYLITIGMCPPLKRDHSCKVR</sequence>
<reference evidence="1" key="1">
    <citation type="journal article" date="2015" name="Proc. Natl. Acad. Sci. U.S.A.">
        <title>Networks of energetic and metabolic interactions define dynamics in microbial communities.</title>
        <authorList>
            <person name="Embree M."/>
            <person name="Liu J.K."/>
            <person name="Al-Bassam M.M."/>
            <person name="Zengler K."/>
        </authorList>
    </citation>
    <scope>NUCLEOTIDE SEQUENCE</scope>
</reference>
<protein>
    <submittedName>
        <fullName evidence="1">Uncharacterized protein</fullName>
    </submittedName>
</protein>
<proteinExistence type="predicted"/>